<evidence type="ECO:0000313" key="6">
    <source>
        <dbReference type="EMBL" id="MBA2893308.1"/>
    </source>
</evidence>
<proteinExistence type="predicted"/>
<gene>
    <name evidence="6" type="ORF">HNR30_004662</name>
</gene>
<dbReference type="GO" id="GO:0016887">
    <property type="term" value="F:ATP hydrolysis activity"/>
    <property type="evidence" value="ECO:0007669"/>
    <property type="project" value="InterPro"/>
</dbReference>
<feature type="region of interest" description="Disordered" evidence="4">
    <location>
        <begin position="195"/>
        <end position="240"/>
    </location>
</feature>
<dbReference type="SUPFAM" id="SSF52540">
    <property type="entry name" value="P-loop containing nucleoside triphosphate hydrolases"/>
    <property type="match status" value="1"/>
</dbReference>
<comment type="caution">
    <text evidence="6">The sequence shown here is derived from an EMBL/GenBank/DDBJ whole genome shotgun (WGS) entry which is preliminary data.</text>
</comment>
<dbReference type="Proteomes" id="UP000530928">
    <property type="component" value="Unassembled WGS sequence"/>
</dbReference>
<evidence type="ECO:0000313" key="7">
    <source>
        <dbReference type="Proteomes" id="UP000530928"/>
    </source>
</evidence>
<keyword evidence="7" id="KW-1185">Reference proteome</keyword>
<feature type="compositionally biased region" description="Acidic residues" evidence="4">
    <location>
        <begin position="207"/>
        <end position="224"/>
    </location>
</feature>
<dbReference type="InterPro" id="IPR027417">
    <property type="entry name" value="P-loop_NTPase"/>
</dbReference>
<dbReference type="PANTHER" id="PTHR42939:SF1">
    <property type="entry name" value="ABC TRANSPORTER ATP-BINDING PROTEIN ALBC-RELATED"/>
    <property type="match status" value="1"/>
</dbReference>
<dbReference type="AlphaFoldDB" id="A0A7W0CLC4"/>
<protein>
    <submittedName>
        <fullName evidence="6">ABC-type multidrug transport system ATPase subunit</fullName>
    </submittedName>
</protein>
<evidence type="ECO:0000256" key="1">
    <source>
        <dbReference type="ARBA" id="ARBA00022448"/>
    </source>
</evidence>
<keyword evidence="3" id="KW-0067">ATP-binding</keyword>
<dbReference type="InterPro" id="IPR003439">
    <property type="entry name" value="ABC_transporter-like_ATP-bd"/>
</dbReference>
<evidence type="ECO:0000256" key="3">
    <source>
        <dbReference type="ARBA" id="ARBA00022840"/>
    </source>
</evidence>
<dbReference type="PANTHER" id="PTHR42939">
    <property type="entry name" value="ABC TRANSPORTER ATP-BINDING PROTEIN ALBC-RELATED"/>
    <property type="match status" value="1"/>
</dbReference>
<reference evidence="6 7" key="1">
    <citation type="submission" date="2020-07" db="EMBL/GenBank/DDBJ databases">
        <title>Genomic Encyclopedia of Type Strains, Phase IV (KMG-IV): sequencing the most valuable type-strain genomes for metagenomic binning, comparative biology and taxonomic classification.</title>
        <authorList>
            <person name="Goeker M."/>
        </authorList>
    </citation>
    <scope>NUCLEOTIDE SEQUENCE [LARGE SCALE GENOMIC DNA]</scope>
    <source>
        <strain evidence="6 7">DSM 45533</strain>
    </source>
</reference>
<evidence type="ECO:0000256" key="2">
    <source>
        <dbReference type="ARBA" id="ARBA00022741"/>
    </source>
</evidence>
<evidence type="ECO:0000256" key="4">
    <source>
        <dbReference type="SAM" id="MobiDB-lite"/>
    </source>
</evidence>
<dbReference type="PROSITE" id="PS50893">
    <property type="entry name" value="ABC_TRANSPORTER_2"/>
    <property type="match status" value="1"/>
</dbReference>
<name>A0A7W0CLC4_9ACTN</name>
<sequence>MQLSNVSFAYRRRGPSVLRDVAVRLAPGDVIEVVGANGAGKSTLLRLLAGITRPTGGSIVDRPSVVGFAPDRFPADQPFTVAGYLTHLARVRGTASWEPWCARLGLEPLLSVRLGELSKGSAHKVGLVQALMCAPGLLILDEPFAGLDVTTREALPAIIAEVRARSGIVVASDHQGGLQDVPSVRRWSVVDGRVKEGSVKEGSAEEGSAEEGSAEEGSAEEGSAEEGSVKEGSAEPAMGNCAPATVRVTLPADKADAFVARMREAGYEAER</sequence>
<organism evidence="6 7">
    <name type="scientific">Nonomuraea soli</name>
    <dbReference type="NCBI Taxonomy" id="1032476"/>
    <lineage>
        <taxon>Bacteria</taxon>
        <taxon>Bacillati</taxon>
        <taxon>Actinomycetota</taxon>
        <taxon>Actinomycetes</taxon>
        <taxon>Streptosporangiales</taxon>
        <taxon>Streptosporangiaceae</taxon>
        <taxon>Nonomuraea</taxon>
    </lineage>
</organism>
<dbReference type="Pfam" id="PF00005">
    <property type="entry name" value="ABC_tran"/>
    <property type="match status" value="1"/>
</dbReference>
<feature type="domain" description="ABC transporter" evidence="5">
    <location>
        <begin position="1"/>
        <end position="216"/>
    </location>
</feature>
<dbReference type="InterPro" id="IPR051782">
    <property type="entry name" value="ABC_Transporter_VariousFunc"/>
</dbReference>
<dbReference type="Gene3D" id="3.40.50.300">
    <property type="entry name" value="P-loop containing nucleotide triphosphate hydrolases"/>
    <property type="match status" value="1"/>
</dbReference>
<accession>A0A7W0CLC4</accession>
<dbReference type="GO" id="GO:0005524">
    <property type="term" value="F:ATP binding"/>
    <property type="evidence" value="ECO:0007669"/>
    <property type="project" value="UniProtKB-KW"/>
</dbReference>
<dbReference type="SMART" id="SM00382">
    <property type="entry name" value="AAA"/>
    <property type="match status" value="1"/>
</dbReference>
<evidence type="ECO:0000259" key="5">
    <source>
        <dbReference type="PROSITE" id="PS50893"/>
    </source>
</evidence>
<dbReference type="RefSeq" id="WP_181612016.1">
    <property type="nucleotide sequence ID" value="NZ_BAABAM010000003.1"/>
</dbReference>
<keyword evidence="2" id="KW-0547">Nucleotide-binding</keyword>
<dbReference type="EMBL" id="JACDUR010000004">
    <property type="protein sequence ID" value="MBA2893308.1"/>
    <property type="molecule type" value="Genomic_DNA"/>
</dbReference>
<keyword evidence="1" id="KW-0813">Transport</keyword>
<dbReference type="InterPro" id="IPR003593">
    <property type="entry name" value="AAA+_ATPase"/>
</dbReference>